<dbReference type="InterPro" id="IPR001547">
    <property type="entry name" value="Glyco_hydro_5"/>
</dbReference>
<dbReference type="GO" id="GO:0004553">
    <property type="term" value="F:hydrolase activity, hydrolyzing O-glycosyl compounds"/>
    <property type="evidence" value="ECO:0007669"/>
    <property type="project" value="InterPro"/>
</dbReference>
<accession>A0A0D2N0Z6</accession>
<evidence type="ECO:0000256" key="1">
    <source>
        <dbReference type="ARBA" id="ARBA00005641"/>
    </source>
</evidence>
<evidence type="ECO:0000256" key="6">
    <source>
        <dbReference type="ARBA" id="ARBA00023326"/>
    </source>
</evidence>
<evidence type="ECO:0000256" key="2">
    <source>
        <dbReference type="ARBA" id="ARBA00022801"/>
    </source>
</evidence>
<dbReference type="STRING" id="145388.A0A0D2N0Z6"/>
<dbReference type="EMBL" id="KK100405">
    <property type="protein sequence ID" value="KIZ06177.1"/>
    <property type="molecule type" value="Genomic_DNA"/>
</dbReference>
<dbReference type="Proteomes" id="UP000054498">
    <property type="component" value="Unassembled WGS sequence"/>
</dbReference>
<dbReference type="OrthoDB" id="442731at2759"/>
<proteinExistence type="inferred from homology"/>
<keyword evidence="4" id="KW-0119">Carbohydrate metabolism</keyword>
<sequence>MPVRGTPPPPLSINGHRIVNAESGNPVALRGLNWFGFNVGMGMVDGLWAGGTEAATDFALITYQIRLLGYNAVRLPFTWKDLEMPPKVLDKDCSPVNVNFLKRRLISPNVMEKYISKPLPGNVSPQKKMKAGYCNQYLPQKSNYHRLFFVVQSLIAQGIYVVLDYQPMGLEQHPYDLKLFVDKWTDLWRQVACLPNFDADLANRVFVDVMNEPDSMGVRWEASGGRPGAQQLYLSTADSIWQTTPNKVMFMFEGEGGGREARRLGFGGELRRRHGSWAGLGSEGVTGEGAAEEQRLLGWGLREGGTSPCMALRVVDRALSGFGLNWGNGFVTDQEVIRNRGLSDVTPFFNELLTKSYVNKVVITPHVYPPTITHATFLGTTLWDQCRTAFGYLQDKGFCPASGGDCKVFPILIGETGSAFETSDDKQWLQDFADYMNAEGEAAKYTSVPVNGWNWWAYNENSGDTGGIVYHYWQDINWAKVNFMVARFGLRPWYLRWESAQAAASDARCSLHWTPWSLMLLPGCCILQ</sequence>
<evidence type="ECO:0000313" key="9">
    <source>
        <dbReference type="EMBL" id="KIZ06177.1"/>
    </source>
</evidence>
<reference evidence="9 10" key="1">
    <citation type="journal article" date="2013" name="BMC Genomics">
        <title>Reconstruction of the lipid metabolism for the microalga Monoraphidium neglectum from its genome sequence reveals characteristics suitable for biofuel production.</title>
        <authorList>
            <person name="Bogen C."/>
            <person name="Al-Dilaimi A."/>
            <person name="Albersmeier A."/>
            <person name="Wichmann J."/>
            <person name="Grundmann M."/>
            <person name="Rupp O."/>
            <person name="Lauersen K.J."/>
            <person name="Blifernez-Klassen O."/>
            <person name="Kalinowski J."/>
            <person name="Goesmann A."/>
            <person name="Mussgnug J.H."/>
            <person name="Kruse O."/>
        </authorList>
    </citation>
    <scope>NUCLEOTIDE SEQUENCE [LARGE SCALE GENOMIC DNA]</scope>
    <source>
        <strain evidence="9 10">SAG 48.87</strain>
    </source>
</reference>
<feature type="domain" description="Glycoside hydrolase family 5" evidence="8">
    <location>
        <begin position="135"/>
        <end position="458"/>
    </location>
</feature>
<dbReference type="GO" id="GO:0030245">
    <property type="term" value="P:cellulose catabolic process"/>
    <property type="evidence" value="ECO:0007669"/>
    <property type="project" value="UniProtKB-KW"/>
</dbReference>
<dbReference type="PANTHER" id="PTHR35923:SF2">
    <property type="entry name" value="ENDOGLUCANASE"/>
    <property type="match status" value="1"/>
</dbReference>
<keyword evidence="3" id="KW-0136">Cellulose degradation</keyword>
<protein>
    <recommendedName>
        <fullName evidence="8">Glycoside hydrolase family 5 domain-containing protein</fullName>
    </recommendedName>
</protein>
<dbReference type="InterPro" id="IPR017853">
    <property type="entry name" value="GH"/>
</dbReference>
<keyword evidence="6" id="KW-0624">Polysaccharide degradation</keyword>
<dbReference type="GeneID" id="25734660"/>
<dbReference type="KEGG" id="mng:MNEG_1782"/>
<evidence type="ECO:0000256" key="5">
    <source>
        <dbReference type="ARBA" id="ARBA00023295"/>
    </source>
</evidence>
<dbReference type="AlphaFoldDB" id="A0A0D2N0Z6"/>
<organism evidence="9 10">
    <name type="scientific">Monoraphidium neglectum</name>
    <dbReference type="NCBI Taxonomy" id="145388"/>
    <lineage>
        <taxon>Eukaryota</taxon>
        <taxon>Viridiplantae</taxon>
        <taxon>Chlorophyta</taxon>
        <taxon>core chlorophytes</taxon>
        <taxon>Chlorophyceae</taxon>
        <taxon>CS clade</taxon>
        <taxon>Sphaeropleales</taxon>
        <taxon>Selenastraceae</taxon>
        <taxon>Monoraphidium</taxon>
    </lineage>
</organism>
<keyword evidence="10" id="KW-1185">Reference proteome</keyword>
<name>A0A0D2N0Z6_9CHLO</name>
<evidence type="ECO:0000259" key="8">
    <source>
        <dbReference type="Pfam" id="PF00150"/>
    </source>
</evidence>
<evidence type="ECO:0000313" key="10">
    <source>
        <dbReference type="Proteomes" id="UP000054498"/>
    </source>
</evidence>
<keyword evidence="2 7" id="KW-0378">Hydrolase</keyword>
<dbReference type="SUPFAM" id="SSF51445">
    <property type="entry name" value="(Trans)glycosidases"/>
    <property type="match status" value="1"/>
</dbReference>
<dbReference type="Pfam" id="PF00150">
    <property type="entry name" value="Cellulase"/>
    <property type="match status" value="1"/>
</dbReference>
<gene>
    <name evidence="9" type="ORF">MNEG_1782</name>
</gene>
<keyword evidence="5 7" id="KW-0326">Glycosidase</keyword>
<comment type="similarity">
    <text evidence="1 7">Belongs to the glycosyl hydrolase 5 (cellulase A) family.</text>
</comment>
<evidence type="ECO:0000256" key="4">
    <source>
        <dbReference type="ARBA" id="ARBA00023277"/>
    </source>
</evidence>
<dbReference type="RefSeq" id="XP_013905196.1">
    <property type="nucleotide sequence ID" value="XM_014049742.1"/>
</dbReference>
<dbReference type="PANTHER" id="PTHR35923">
    <property type="entry name" value="MAJOR EXTRACELLULAR ENDOGLUCANASE"/>
    <property type="match status" value="1"/>
</dbReference>
<evidence type="ECO:0000256" key="3">
    <source>
        <dbReference type="ARBA" id="ARBA00023001"/>
    </source>
</evidence>
<evidence type="ECO:0000256" key="7">
    <source>
        <dbReference type="RuleBase" id="RU361153"/>
    </source>
</evidence>
<dbReference type="Gene3D" id="3.20.20.80">
    <property type="entry name" value="Glycosidases"/>
    <property type="match status" value="2"/>
</dbReference>